<reference evidence="8" key="2">
    <citation type="journal article" date="2022" name="Hortic Res">
        <title>The genome of Dioscorea zingiberensis sheds light on the biosynthesis, origin and evolution of the medicinally important diosgenin saponins.</title>
        <authorList>
            <person name="Li Y."/>
            <person name="Tan C."/>
            <person name="Li Z."/>
            <person name="Guo J."/>
            <person name="Li S."/>
            <person name="Chen X."/>
            <person name="Wang C."/>
            <person name="Dai X."/>
            <person name="Yang H."/>
            <person name="Song W."/>
            <person name="Hou L."/>
            <person name="Xu J."/>
            <person name="Tong Z."/>
            <person name="Xu A."/>
            <person name="Yuan X."/>
            <person name="Wang W."/>
            <person name="Yang Q."/>
            <person name="Chen L."/>
            <person name="Sun Z."/>
            <person name="Wang K."/>
            <person name="Pan B."/>
            <person name="Chen J."/>
            <person name="Bao Y."/>
            <person name="Liu F."/>
            <person name="Qi X."/>
            <person name="Gang D.R."/>
            <person name="Wen J."/>
            <person name="Li J."/>
        </authorList>
    </citation>
    <scope>NUCLEOTIDE SEQUENCE</scope>
    <source>
        <strain evidence="8">Dzin_1.0</strain>
    </source>
</reference>
<protein>
    <submittedName>
        <fullName evidence="8">Uncharacterized protein</fullName>
    </submittedName>
</protein>
<evidence type="ECO:0000256" key="5">
    <source>
        <dbReference type="ARBA" id="ARBA00022989"/>
    </source>
</evidence>
<comment type="similarity">
    <text evidence="2">Belongs to the PEN-2 family.</text>
</comment>
<keyword evidence="6 7" id="KW-0472">Membrane</keyword>
<evidence type="ECO:0000256" key="3">
    <source>
        <dbReference type="ARBA" id="ARBA00022692"/>
    </source>
</evidence>
<keyword evidence="3 7" id="KW-0812">Transmembrane</keyword>
<evidence type="ECO:0000256" key="1">
    <source>
        <dbReference type="ARBA" id="ARBA00004141"/>
    </source>
</evidence>
<proteinExistence type="inferred from homology"/>
<evidence type="ECO:0000256" key="2">
    <source>
        <dbReference type="ARBA" id="ARBA00009607"/>
    </source>
</evidence>
<evidence type="ECO:0000256" key="4">
    <source>
        <dbReference type="ARBA" id="ARBA00022976"/>
    </source>
</evidence>
<evidence type="ECO:0000313" key="9">
    <source>
        <dbReference type="Proteomes" id="UP001085076"/>
    </source>
</evidence>
<keyword evidence="5 7" id="KW-1133">Transmembrane helix</keyword>
<organism evidence="8 9">
    <name type="scientific">Dioscorea zingiberensis</name>
    <dbReference type="NCBI Taxonomy" id="325984"/>
    <lineage>
        <taxon>Eukaryota</taxon>
        <taxon>Viridiplantae</taxon>
        <taxon>Streptophyta</taxon>
        <taxon>Embryophyta</taxon>
        <taxon>Tracheophyta</taxon>
        <taxon>Spermatophyta</taxon>
        <taxon>Magnoliopsida</taxon>
        <taxon>Liliopsida</taxon>
        <taxon>Dioscoreales</taxon>
        <taxon>Dioscoreaceae</taxon>
        <taxon>Dioscorea</taxon>
    </lineage>
</organism>
<dbReference type="InterPro" id="IPR019379">
    <property type="entry name" value="Gamma_Secretase_Asp_P_PEN2"/>
</dbReference>
<keyword evidence="9" id="KW-1185">Reference proteome</keyword>
<feature type="transmembrane region" description="Helical" evidence="7">
    <location>
        <begin position="63"/>
        <end position="86"/>
    </location>
</feature>
<gene>
    <name evidence="8" type="ORF">J5N97_029809</name>
</gene>
<evidence type="ECO:0000256" key="6">
    <source>
        <dbReference type="ARBA" id="ARBA00023136"/>
    </source>
</evidence>
<comment type="caution">
    <text evidence="8">The sequence shown here is derived from an EMBL/GenBank/DDBJ whole genome shotgun (WGS) entry which is preliminary data.</text>
</comment>
<accession>A0A9D5H3N1</accession>
<dbReference type="GO" id="GO:0007219">
    <property type="term" value="P:Notch signaling pathway"/>
    <property type="evidence" value="ECO:0007669"/>
    <property type="project" value="UniProtKB-KW"/>
</dbReference>
<dbReference type="AlphaFoldDB" id="A0A9D5H3N1"/>
<reference evidence="8" key="1">
    <citation type="submission" date="2021-03" db="EMBL/GenBank/DDBJ databases">
        <authorList>
            <person name="Li Z."/>
            <person name="Yang C."/>
        </authorList>
    </citation>
    <scope>NUCLEOTIDE SEQUENCE</scope>
    <source>
        <strain evidence="8">Dzin_1.0</strain>
        <tissue evidence="8">Leaf</tissue>
    </source>
</reference>
<evidence type="ECO:0000313" key="8">
    <source>
        <dbReference type="EMBL" id="KAJ0961981.1"/>
    </source>
</evidence>
<dbReference type="PANTHER" id="PTHR16318">
    <property type="entry name" value="GAMMA-SECRETASE SUBUNIT PEN-2"/>
    <property type="match status" value="1"/>
</dbReference>
<dbReference type="Proteomes" id="UP001085076">
    <property type="component" value="Miscellaneous, Linkage group lg10"/>
</dbReference>
<evidence type="ECO:0000256" key="7">
    <source>
        <dbReference type="SAM" id="Phobius"/>
    </source>
</evidence>
<comment type="subcellular location">
    <subcellularLocation>
        <location evidence="1">Membrane</location>
        <topology evidence="1">Multi-pass membrane protein</topology>
    </subcellularLocation>
</comment>
<dbReference type="Pfam" id="PF10251">
    <property type="entry name" value="PEN-2"/>
    <property type="match status" value="1"/>
</dbReference>
<keyword evidence="4" id="KW-0914">Notch signaling pathway</keyword>
<sequence>MERRDQVEDEERRHLRGRGIVLPVWPTVDGPLGLSPEESVAYARRFFRWGFALLPWLRAVNCIYFYVLRSAIGFTIFTVLLFIWALTFMSDDKPLFGSVWDDLVIDNNADKLGLTGWS</sequence>
<dbReference type="PANTHER" id="PTHR16318:SF0">
    <property type="entry name" value="GAMMA-SECRETASE SUBUNIT PEN-2"/>
    <property type="match status" value="1"/>
</dbReference>
<dbReference type="GO" id="GO:0070765">
    <property type="term" value="C:gamma-secretase complex"/>
    <property type="evidence" value="ECO:0007669"/>
    <property type="project" value="TreeGrafter"/>
</dbReference>
<dbReference type="OrthoDB" id="524898at2759"/>
<dbReference type="EMBL" id="JAGGNH010000010">
    <property type="protein sequence ID" value="KAJ0961981.1"/>
    <property type="molecule type" value="Genomic_DNA"/>
</dbReference>
<name>A0A9D5H3N1_9LILI</name>